<reference evidence="8 9" key="1">
    <citation type="submission" date="2017-09" db="EMBL/GenBank/DDBJ databases">
        <title>WGS assembly of Aquilegia coerulea Goldsmith.</title>
        <authorList>
            <person name="Hodges S."/>
            <person name="Kramer E."/>
            <person name="Nordborg M."/>
            <person name="Tomkins J."/>
            <person name="Borevitz J."/>
            <person name="Derieg N."/>
            <person name="Yan J."/>
            <person name="Mihaltcheva S."/>
            <person name="Hayes R.D."/>
            <person name="Rokhsar D."/>
        </authorList>
    </citation>
    <scope>NUCLEOTIDE SEQUENCE [LARGE SCALE GENOMIC DNA]</scope>
    <source>
        <strain evidence="9">cv. Goldsmith</strain>
    </source>
</reference>
<dbReference type="STRING" id="218851.A0A2G5CCU1"/>
<evidence type="ECO:0000313" key="8">
    <source>
        <dbReference type="EMBL" id="PIA29079.1"/>
    </source>
</evidence>
<evidence type="ECO:0000313" key="9">
    <source>
        <dbReference type="Proteomes" id="UP000230069"/>
    </source>
</evidence>
<dbReference type="GO" id="GO:0005524">
    <property type="term" value="F:ATP binding"/>
    <property type="evidence" value="ECO:0007669"/>
    <property type="project" value="UniProtKB-KW"/>
</dbReference>
<dbReference type="InterPro" id="IPR002182">
    <property type="entry name" value="NB-ARC"/>
</dbReference>
<dbReference type="Pfam" id="PF00931">
    <property type="entry name" value="NB-ARC"/>
    <property type="match status" value="1"/>
</dbReference>
<sequence>MSLRSLSLISNPTTETIWEALMDPIVGKIGIYGLGGVGKTTAMRLLYNQLLTTEPYFDNIIWVTSSKGTSLMNIQKDIAQQLKLKICTYKDVFSRSTLLCERLKQANKFLLIFDDIRVPISLKTLGIPEPNYENHCKIVLTTRSLSVCQVMKTDRNIKVELLSEDESWNLFVRQAGSNVLNPDIEPFAREMISQCGSLPMNVIVVGRAMRQVNEKSEWIAALKNLKLLATEAVVHKCLRFSYDRLKNDTIRKCFLYCSFFPDDYIFESDELIKYWMAEDFIQQVDMVTEINEGSKILKELTDVGMLDMFGQRLRMQNMFRNFAINILRVDGEYLVKAGLLLQKIPYEQEWTNARKISLMRNHIEAILNPLNCRNLSTLSLKDNPLSYDISYPFFEPMLSLKFLDLSCSGISELPLSISNLSNLRALFLQSCKKCKYIPPIGNLKELRILNLSETSIKQLPHGMTTGKPNFP</sequence>
<dbReference type="Gene3D" id="3.80.10.10">
    <property type="entry name" value="Ribonuclease Inhibitor"/>
    <property type="match status" value="1"/>
</dbReference>
<dbReference type="Gene3D" id="1.10.8.430">
    <property type="entry name" value="Helical domain of apoptotic protease-activating factors"/>
    <property type="match status" value="1"/>
</dbReference>
<evidence type="ECO:0000256" key="4">
    <source>
        <dbReference type="ARBA" id="ARBA00022840"/>
    </source>
</evidence>
<dbReference type="Gene3D" id="3.40.50.300">
    <property type="entry name" value="P-loop containing nucleotide triphosphate hydrolases"/>
    <property type="match status" value="1"/>
</dbReference>
<dbReference type="PRINTS" id="PR00364">
    <property type="entry name" value="DISEASERSIST"/>
</dbReference>
<gene>
    <name evidence="8" type="ORF">AQUCO_06300038v1</name>
</gene>
<evidence type="ECO:0000256" key="3">
    <source>
        <dbReference type="ARBA" id="ARBA00022821"/>
    </source>
</evidence>
<dbReference type="EMBL" id="KZ305080">
    <property type="protein sequence ID" value="PIA29079.1"/>
    <property type="molecule type" value="Genomic_DNA"/>
</dbReference>
<dbReference type="OrthoDB" id="1926275at2759"/>
<dbReference type="GO" id="GO:0006952">
    <property type="term" value="P:defense response"/>
    <property type="evidence" value="ECO:0007669"/>
    <property type="project" value="UniProtKB-KW"/>
</dbReference>
<dbReference type="InterPro" id="IPR027417">
    <property type="entry name" value="P-loop_NTPase"/>
</dbReference>
<keyword evidence="2" id="KW-0677">Repeat</keyword>
<dbReference type="InParanoid" id="A0A2G5CCU1"/>
<organism evidence="8 9">
    <name type="scientific">Aquilegia coerulea</name>
    <name type="common">Rocky mountain columbine</name>
    <dbReference type="NCBI Taxonomy" id="218851"/>
    <lineage>
        <taxon>Eukaryota</taxon>
        <taxon>Viridiplantae</taxon>
        <taxon>Streptophyta</taxon>
        <taxon>Embryophyta</taxon>
        <taxon>Tracheophyta</taxon>
        <taxon>Spermatophyta</taxon>
        <taxon>Magnoliopsida</taxon>
        <taxon>Ranunculales</taxon>
        <taxon>Ranunculaceae</taxon>
        <taxon>Thalictroideae</taxon>
        <taxon>Aquilegia</taxon>
    </lineage>
</organism>
<feature type="domain" description="R13L1/DRL21-like LRR repeat region" evidence="7">
    <location>
        <begin position="393"/>
        <end position="453"/>
    </location>
</feature>
<dbReference type="PANTHER" id="PTHR33463">
    <property type="entry name" value="NB-ARC DOMAIN-CONTAINING PROTEIN-RELATED"/>
    <property type="match status" value="1"/>
</dbReference>
<dbReference type="InterPro" id="IPR050905">
    <property type="entry name" value="Plant_NBS-LRR"/>
</dbReference>
<proteinExistence type="inferred from homology"/>
<dbReference type="Pfam" id="PF23559">
    <property type="entry name" value="WHD_DRP"/>
    <property type="match status" value="1"/>
</dbReference>
<feature type="domain" description="NB-ARC" evidence="5">
    <location>
        <begin position="13"/>
        <end position="177"/>
    </location>
</feature>
<keyword evidence="3" id="KW-0611">Plant defense</keyword>
<dbReference type="FunFam" id="3.40.50.300:FF:001091">
    <property type="entry name" value="Probable disease resistance protein At1g61300"/>
    <property type="match status" value="1"/>
</dbReference>
<dbReference type="InterPro" id="IPR042197">
    <property type="entry name" value="Apaf_helical"/>
</dbReference>
<keyword evidence="4" id="KW-0547">Nucleotide-binding</keyword>
<dbReference type="Pfam" id="PF25019">
    <property type="entry name" value="LRR_R13L1-DRL21"/>
    <property type="match status" value="1"/>
</dbReference>
<dbReference type="Proteomes" id="UP000230069">
    <property type="component" value="Unassembled WGS sequence"/>
</dbReference>
<keyword evidence="9" id="KW-1185">Reference proteome</keyword>
<evidence type="ECO:0000259" key="7">
    <source>
        <dbReference type="Pfam" id="PF25019"/>
    </source>
</evidence>
<dbReference type="InterPro" id="IPR058922">
    <property type="entry name" value="WHD_DRP"/>
</dbReference>
<dbReference type="SUPFAM" id="SSF52540">
    <property type="entry name" value="P-loop containing nucleoside triphosphate hydrolases"/>
    <property type="match status" value="1"/>
</dbReference>
<dbReference type="InterPro" id="IPR032675">
    <property type="entry name" value="LRR_dom_sf"/>
</dbReference>
<name>A0A2G5CCU1_AQUCA</name>
<dbReference type="GO" id="GO:0043531">
    <property type="term" value="F:ADP binding"/>
    <property type="evidence" value="ECO:0007669"/>
    <property type="project" value="InterPro"/>
</dbReference>
<feature type="domain" description="Disease resistance protein winged helix" evidence="6">
    <location>
        <begin position="260"/>
        <end position="321"/>
    </location>
</feature>
<evidence type="ECO:0000256" key="2">
    <source>
        <dbReference type="ARBA" id="ARBA00022737"/>
    </source>
</evidence>
<dbReference type="SUPFAM" id="SSF52058">
    <property type="entry name" value="L domain-like"/>
    <property type="match status" value="1"/>
</dbReference>
<dbReference type="AlphaFoldDB" id="A0A2G5CCU1"/>
<protein>
    <submittedName>
        <fullName evidence="8">Uncharacterized protein</fullName>
    </submittedName>
</protein>
<evidence type="ECO:0000259" key="6">
    <source>
        <dbReference type="Pfam" id="PF23559"/>
    </source>
</evidence>
<evidence type="ECO:0000256" key="1">
    <source>
        <dbReference type="ARBA" id="ARBA00008894"/>
    </source>
</evidence>
<dbReference type="InterPro" id="IPR056789">
    <property type="entry name" value="LRR_R13L1-DRL21"/>
</dbReference>
<dbReference type="PANTHER" id="PTHR33463:SF167">
    <property type="entry name" value="PUTATIVE-RELATED"/>
    <property type="match status" value="1"/>
</dbReference>
<keyword evidence="4" id="KW-0067">ATP-binding</keyword>
<dbReference type="FunFam" id="1.10.10.10:FF:000322">
    <property type="entry name" value="Probable disease resistance protein At1g63360"/>
    <property type="match status" value="1"/>
</dbReference>
<evidence type="ECO:0000259" key="5">
    <source>
        <dbReference type="Pfam" id="PF00931"/>
    </source>
</evidence>
<comment type="similarity">
    <text evidence="1">Belongs to the disease resistance NB-LRR family.</text>
</comment>
<accession>A0A2G5CCU1</accession>